<evidence type="ECO:0000313" key="2">
    <source>
        <dbReference type="EMBL" id="MDR6968204.1"/>
    </source>
</evidence>
<organism evidence="2 3">
    <name type="scientific">Flavobacterium arsenatis</name>
    <dbReference type="NCBI Taxonomy" id="1484332"/>
    <lineage>
        <taxon>Bacteria</taxon>
        <taxon>Pseudomonadati</taxon>
        <taxon>Bacteroidota</taxon>
        <taxon>Flavobacteriia</taxon>
        <taxon>Flavobacteriales</taxon>
        <taxon>Flavobacteriaceae</taxon>
        <taxon>Flavobacterium</taxon>
    </lineage>
</organism>
<dbReference type="SUPFAM" id="SSF102114">
    <property type="entry name" value="Radical SAM enzymes"/>
    <property type="match status" value="1"/>
</dbReference>
<proteinExistence type="predicted"/>
<dbReference type="NCBIfam" id="TIGR04085">
    <property type="entry name" value="rSAM_more_4Fe4S"/>
    <property type="match status" value="1"/>
</dbReference>
<dbReference type="EMBL" id="JAVDVI010000008">
    <property type="protein sequence ID" value="MDR6968204.1"/>
    <property type="molecule type" value="Genomic_DNA"/>
</dbReference>
<dbReference type="Gene3D" id="3.20.20.70">
    <property type="entry name" value="Aldolase class I"/>
    <property type="match status" value="1"/>
</dbReference>
<keyword evidence="3" id="KW-1185">Reference proteome</keyword>
<dbReference type="RefSeq" id="WP_310026688.1">
    <property type="nucleotide sequence ID" value="NZ_JAVDVI010000008.1"/>
</dbReference>
<dbReference type="InterPro" id="IPR013785">
    <property type="entry name" value="Aldolase_TIM"/>
</dbReference>
<evidence type="ECO:0000313" key="3">
    <source>
        <dbReference type="Proteomes" id="UP001255185"/>
    </source>
</evidence>
<name>A0ABU1TQH5_9FLAO</name>
<dbReference type="Proteomes" id="UP001255185">
    <property type="component" value="Unassembled WGS sequence"/>
</dbReference>
<protein>
    <submittedName>
        <fullName evidence="2">SPASM domain peptide maturase of grasp-with-spasm system</fullName>
    </submittedName>
</protein>
<dbReference type="NCBIfam" id="TIGR04193">
    <property type="entry name" value="SPASM_w_grasp"/>
    <property type="match status" value="1"/>
</dbReference>
<dbReference type="InterPro" id="IPR023885">
    <property type="entry name" value="4Fe4S-binding_SPASM_dom"/>
</dbReference>
<dbReference type="InterPro" id="IPR026497">
    <property type="entry name" value="GRASP-with-SPASM"/>
</dbReference>
<reference evidence="2 3" key="1">
    <citation type="submission" date="2023-07" db="EMBL/GenBank/DDBJ databases">
        <title>Sorghum-associated microbial communities from plants grown in Nebraska, USA.</title>
        <authorList>
            <person name="Schachtman D."/>
        </authorList>
    </citation>
    <scope>NUCLEOTIDE SEQUENCE [LARGE SCALE GENOMIC DNA]</scope>
    <source>
        <strain evidence="2 3">3773</strain>
    </source>
</reference>
<dbReference type="Pfam" id="PF13186">
    <property type="entry name" value="SPASM"/>
    <property type="match status" value="1"/>
</dbReference>
<accession>A0ABU1TQH5</accession>
<sequence>MNYFNLFSNILLTKGIRRILISDLQRNVSELYPLELYEFINELGKSSIQDVINSYDGESKDIAEGYVNFLLEKEYGFVSNDDWDRNFPPLSYDYQDYSKLSNLFMEFSSLDVLHKIRTSLEEFELKHLVIYSAKPLSINDFFDIDNCFEGSILEGIEVISPFYDEVNVDFLQCLNNETLRIYSMVFYGCNRKSLKGNDFLRFSVNFTDKDLKLSSCGIVDIKYFNTNLPKVLESLNHNSCLHKKISIDKDGNIKNCPSMPQSFGNIKDTTLEEALNHPDFKKYWNITKDQIEVCKDCEFRHICTDCRAYIEEPDNQYSKPLKCGYNPYTNVWEEWSTNTLKQKAIEYYGMQELIKKDA</sequence>
<dbReference type="InterPro" id="IPR058240">
    <property type="entry name" value="rSAM_sf"/>
</dbReference>
<feature type="domain" description="4Fe4S-binding SPASM" evidence="1">
    <location>
        <begin position="242"/>
        <end position="298"/>
    </location>
</feature>
<gene>
    <name evidence="2" type="ORF">J2X31_002219</name>
</gene>
<comment type="caution">
    <text evidence="2">The sequence shown here is derived from an EMBL/GenBank/DDBJ whole genome shotgun (WGS) entry which is preliminary data.</text>
</comment>
<evidence type="ECO:0000259" key="1">
    <source>
        <dbReference type="Pfam" id="PF13186"/>
    </source>
</evidence>